<dbReference type="GO" id="GO:0003924">
    <property type="term" value="F:GTPase activity"/>
    <property type="evidence" value="ECO:0007669"/>
    <property type="project" value="InterPro"/>
</dbReference>
<dbReference type="STRING" id="7176.B0WU39"/>
<dbReference type="GO" id="GO:0005737">
    <property type="term" value="C:cytoplasm"/>
    <property type="evidence" value="ECO:0007669"/>
    <property type="project" value="TreeGrafter"/>
</dbReference>
<dbReference type="VEuPathDB" id="VectorBase:CPIJ010935"/>
<organism>
    <name type="scientific">Culex quinquefasciatus</name>
    <name type="common">Southern house mosquito</name>
    <name type="synonym">Culex pungens</name>
    <dbReference type="NCBI Taxonomy" id="7176"/>
    <lineage>
        <taxon>Eukaryota</taxon>
        <taxon>Metazoa</taxon>
        <taxon>Ecdysozoa</taxon>
        <taxon>Arthropoda</taxon>
        <taxon>Hexapoda</taxon>
        <taxon>Insecta</taxon>
        <taxon>Pterygota</taxon>
        <taxon>Neoptera</taxon>
        <taxon>Endopterygota</taxon>
        <taxon>Diptera</taxon>
        <taxon>Nematocera</taxon>
        <taxon>Culicoidea</taxon>
        <taxon>Culicidae</taxon>
        <taxon>Culicinae</taxon>
        <taxon>Culicini</taxon>
        <taxon>Culex</taxon>
        <taxon>Culex</taxon>
    </lineage>
</organism>
<reference evidence="4" key="2">
    <citation type="submission" date="2020-05" db="UniProtKB">
        <authorList>
            <consortium name="EnsemblMetazoa"/>
        </authorList>
    </citation>
    <scope>IDENTIFICATION</scope>
    <source>
        <strain evidence="4">JHB</strain>
    </source>
</reference>
<dbReference type="GO" id="GO:0000054">
    <property type="term" value="P:ribosomal subunit export from nucleus"/>
    <property type="evidence" value="ECO:0007669"/>
    <property type="project" value="TreeGrafter"/>
</dbReference>
<dbReference type="InterPro" id="IPR002041">
    <property type="entry name" value="Ran_GTPase"/>
</dbReference>
<dbReference type="GO" id="GO:0006606">
    <property type="term" value="P:protein import into nucleus"/>
    <property type="evidence" value="ECO:0007669"/>
    <property type="project" value="TreeGrafter"/>
</dbReference>
<protein>
    <submittedName>
        <fullName evidence="3 4">GTP-binding nuclear protein Ran</fullName>
    </submittedName>
</protein>
<dbReference type="EMBL" id="DS232100">
    <property type="protein sequence ID" value="EDS34758.1"/>
    <property type="molecule type" value="Genomic_DNA"/>
</dbReference>
<evidence type="ECO:0000313" key="4">
    <source>
        <dbReference type="EnsemblMetazoa" id="CPIJ010935-PA"/>
    </source>
</evidence>
<proteinExistence type="predicted"/>
<sequence>MTDQEKFGVVRDGYYPGIWCECAKTSRSCCAATKPELHLLKSNYNFEKLFLWLARKLVGDPNLELIAMTALLLPEVKMNKNWQQ</sequence>
<dbReference type="Proteomes" id="UP000002320">
    <property type="component" value="Unassembled WGS sequence"/>
</dbReference>
<dbReference type="PANTHER" id="PTHR24071:SF0">
    <property type="entry name" value="GTP-BINDING NUCLEAR PROTEIN RAN"/>
    <property type="match status" value="1"/>
</dbReference>
<dbReference type="GO" id="GO:0005634">
    <property type="term" value="C:nucleus"/>
    <property type="evidence" value="ECO:0007669"/>
    <property type="project" value="TreeGrafter"/>
</dbReference>
<keyword evidence="2" id="KW-0342">GTP-binding</keyword>
<evidence type="ECO:0000313" key="5">
    <source>
        <dbReference type="Proteomes" id="UP000002320"/>
    </source>
</evidence>
<name>B0WU39_CULQU</name>
<keyword evidence="5" id="KW-1185">Reference proteome</keyword>
<dbReference type="KEGG" id="cqu:CpipJ_CPIJ010935"/>
<evidence type="ECO:0000256" key="1">
    <source>
        <dbReference type="ARBA" id="ARBA00022741"/>
    </source>
</evidence>
<accession>B0WU39</accession>
<keyword evidence="1" id="KW-0547">Nucleotide-binding</keyword>
<evidence type="ECO:0000256" key="2">
    <source>
        <dbReference type="ARBA" id="ARBA00023134"/>
    </source>
</evidence>
<dbReference type="GO" id="GO:0005525">
    <property type="term" value="F:GTP binding"/>
    <property type="evidence" value="ECO:0007669"/>
    <property type="project" value="UniProtKB-KW"/>
</dbReference>
<dbReference type="EnsemblMetazoa" id="CPIJ010935-RA">
    <property type="protein sequence ID" value="CPIJ010935-PA"/>
    <property type="gene ID" value="CPIJ010935"/>
</dbReference>
<dbReference type="HOGENOM" id="CLU_2529662_0_0_1"/>
<dbReference type="eggNOG" id="KOG0096">
    <property type="taxonomic scope" value="Eukaryota"/>
</dbReference>
<dbReference type="AlphaFoldDB" id="B0WU39"/>
<dbReference type="PANTHER" id="PTHR24071">
    <property type="entry name" value="RAN GTPASE"/>
    <property type="match status" value="1"/>
</dbReference>
<reference evidence="3" key="1">
    <citation type="submission" date="2007-03" db="EMBL/GenBank/DDBJ databases">
        <title>Annotation of Culex pipiens quinquefasciatus.</title>
        <authorList>
            <consortium name="The Broad Institute Genome Sequencing Platform"/>
            <person name="Atkinson P.W."/>
            <person name="Hemingway J."/>
            <person name="Christensen B.M."/>
            <person name="Higgs S."/>
            <person name="Kodira C."/>
            <person name="Hannick L."/>
            <person name="Megy K."/>
            <person name="O'Leary S."/>
            <person name="Pearson M."/>
            <person name="Haas B.J."/>
            <person name="Mauceli E."/>
            <person name="Wortman J.R."/>
            <person name="Lee N.H."/>
            <person name="Guigo R."/>
            <person name="Stanke M."/>
            <person name="Alvarado L."/>
            <person name="Amedeo P."/>
            <person name="Antoine C.H."/>
            <person name="Arensburger P."/>
            <person name="Bidwell S.L."/>
            <person name="Crawford M."/>
            <person name="Camaro F."/>
            <person name="Devon K."/>
            <person name="Engels R."/>
            <person name="Hammond M."/>
            <person name="Howarth C."/>
            <person name="Koehrsen M."/>
            <person name="Lawson D."/>
            <person name="Montgomery P."/>
            <person name="Nene V."/>
            <person name="Nusbaum C."/>
            <person name="Puiu D."/>
            <person name="Romero-Severson J."/>
            <person name="Severson D.W."/>
            <person name="Shumway M."/>
            <person name="Sisk P."/>
            <person name="Stolte C."/>
            <person name="Zeng Q."/>
            <person name="Eisenstadt E."/>
            <person name="Fraser-Liggett C."/>
            <person name="Strausberg R."/>
            <person name="Galagan J."/>
            <person name="Birren B."/>
            <person name="Collins F.H."/>
        </authorList>
    </citation>
    <scope>NUCLEOTIDE SEQUENCE [LARGE SCALE GENOMIC DNA]</scope>
    <source>
        <strain evidence="3">JHB</strain>
    </source>
</reference>
<gene>
    <name evidence="4" type="primary">6043221</name>
    <name evidence="3" type="ORF">CpipJ_CPIJ010935</name>
</gene>
<dbReference type="InParanoid" id="B0WU39"/>
<evidence type="ECO:0000313" key="3">
    <source>
        <dbReference type="EMBL" id="EDS34758.1"/>
    </source>
</evidence>